<organism evidence="11 12">
    <name type="scientific">Nocardiopsis algeriensis</name>
    <dbReference type="NCBI Taxonomy" id="1478215"/>
    <lineage>
        <taxon>Bacteria</taxon>
        <taxon>Bacillati</taxon>
        <taxon>Actinomycetota</taxon>
        <taxon>Actinomycetes</taxon>
        <taxon>Streptosporangiales</taxon>
        <taxon>Nocardiopsidaceae</taxon>
        <taxon>Nocardiopsis</taxon>
    </lineage>
</organism>
<gene>
    <name evidence="11" type="ORF">FHS13_004271</name>
</gene>
<dbReference type="PANTHER" id="PTHR24421">
    <property type="entry name" value="NITRATE/NITRITE SENSOR PROTEIN NARX-RELATED"/>
    <property type="match status" value="1"/>
</dbReference>
<dbReference type="InterPro" id="IPR036890">
    <property type="entry name" value="HATPase_C_sf"/>
</dbReference>
<dbReference type="Pfam" id="PF07730">
    <property type="entry name" value="HisKA_3"/>
    <property type="match status" value="1"/>
</dbReference>
<keyword evidence="3" id="KW-0597">Phosphoprotein</keyword>
<dbReference type="Gene3D" id="1.20.5.1930">
    <property type="match status" value="1"/>
</dbReference>
<dbReference type="AlphaFoldDB" id="A0A841IVT6"/>
<keyword evidence="5" id="KW-0547">Nucleotide-binding</keyword>
<evidence type="ECO:0000256" key="6">
    <source>
        <dbReference type="ARBA" id="ARBA00022777"/>
    </source>
</evidence>
<evidence type="ECO:0000256" key="5">
    <source>
        <dbReference type="ARBA" id="ARBA00022741"/>
    </source>
</evidence>
<feature type="transmembrane region" description="Helical" evidence="9">
    <location>
        <begin position="132"/>
        <end position="152"/>
    </location>
</feature>
<dbReference type="Gene3D" id="3.30.565.10">
    <property type="entry name" value="Histidine kinase-like ATPase, C-terminal domain"/>
    <property type="match status" value="1"/>
</dbReference>
<keyword evidence="8" id="KW-0902">Two-component regulatory system</keyword>
<keyword evidence="6 11" id="KW-0418">Kinase</keyword>
<feature type="domain" description="Histidine kinase/HSP90-like ATPase" evidence="10">
    <location>
        <begin position="286"/>
        <end position="379"/>
    </location>
</feature>
<dbReference type="Pfam" id="PF02518">
    <property type="entry name" value="HATPase_c"/>
    <property type="match status" value="1"/>
</dbReference>
<keyword evidence="9" id="KW-0472">Membrane</keyword>
<keyword evidence="12" id="KW-1185">Reference proteome</keyword>
<dbReference type="InterPro" id="IPR011712">
    <property type="entry name" value="Sig_transdc_His_kin_sub3_dim/P"/>
</dbReference>
<reference evidence="11 12" key="1">
    <citation type="submission" date="2020-08" db="EMBL/GenBank/DDBJ databases">
        <title>Genomic Encyclopedia of Type Strains, Phase III (KMG-III): the genomes of soil and plant-associated and newly described type strains.</title>
        <authorList>
            <person name="Whitman W."/>
        </authorList>
    </citation>
    <scope>NUCLEOTIDE SEQUENCE [LARGE SCALE GENOMIC DNA]</scope>
    <source>
        <strain evidence="11 12">CECT 8712</strain>
    </source>
</reference>
<dbReference type="SMART" id="SM00387">
    <property type="entry name" value="HATPase_c"/>
    <property type="match status" value="1"/>
</dbReference>
<dbReference type="InterPro" id="IPR050482">
    <property type="entry name" value="Sensor_HK_TwoCompSys"/>
</dbReference>
<keyword evidence="7" id="KW-0067">ATP-binding</keyword>
<protein>
    <recommendedName>
        <fullName evidence="2">histidine kinase</fullName>
        <ecNumber evidence="2">2.7.13.3</ecNumber>
    </recommendedName>
</protein>
<evidence type="ECO:0000256" key="7">
    <source>
        <dbReference type="ARBA" id="ARBA00022840"/>
    </source>
</evidence>
<evidence type="ECO:0000256" key="3">
    <source>
        <dbReference type="ARBA" id="ARBA00022553"/>
    </source>
</evidence>
<evidence type="ECO:0000259" key="10">
    <source>
        <dbReference type="SMART" id="SM00387"/>
    </source>
</evidence>
<evidence type="ECO:0000256" key="8">
    <source>
        <dbReference type="ARBA" id="ARBA00023012"/>
    </source>
</evidence>
<evidence type="ECO:0000256" key="9">
    <source>
        <dbReference type="SAM" id="Phobius"/>
    </source>
</evidence>
<evidence type="ECO:0000313" key="12">
    <source>
        <dbReference type="Proteomes" id="UP000536604"/>
    </source>
</evidence>
<dbReference type="InterPro" id="IPR025828">
    <property type="entry name" value="Put_sensor_dom"/>
</dbReference>
<keyword evidence="9" id="KW-1133">Transmembrane helix</keyword>
<name>A0A841IVT6_9ACTN</name>
<dbReference type="Proteomes" id="UP000536604">
    <property type="component" value="Unassembled WGS sequence"/>
</dbReference>
<dbReference type="CDD" id="cd16917">
    <property type="entry name" value="HATPase_UhpB-NarQ-NarX-like"/>
    <property type="match status" value="1"/>
</dbReference>
<feature type="transmembrane region" description="Helical" evidence="9">
    <location>
        <begin position="66"/>
        <end position="89"/>
    </location>
</feature>
<dbReference type="InterPro" id="IPR003594">
    <property type="entry name" value="HATPase_dom"/>
</dbReference>
<keyword evidence="4" id="KW-0808">Transferase</keyword>
<accession>A0A841IVT6</accession>
<dbReference type="PANTHER" id="PTHR24421:SF10">
    <property type="entry name" value="NITRATE_NITRITE SENSOR PROTEIN NARQ"/>
    <property type="match status" value="1"/>
</dbReference>
<dbReference type="GO" id="GO:0000155">
    <property type="term" value="F:phosphorelay sensor kinase activity"/>
    <property type="evidence" value="ECO:0007669"/>
    <property type="project" value="InterPro"/>
</dbReference>
<comment type="catalytic activity">
    <reaction evidence="1">
        <text>ATP + protein L-histidine = ADP + protein N-phospho-L-histidine.</text>
        <dbReference type="EC" id="2.7.13.3"/>
    </reaction>
</comment>
<comment type="caution">
    <text evidence="11">The sequence shown here is derived from an EMBL/GenBank/DDBJ whole genome shotgun (WGS) entry which is preliminary data.</text>
</comment>
<dbReference type="Pfam" id="PF13796">
    <property type="entry name" value="Sensor"/>
    <property type="match status" value="1"/>
</dbReference>
<evidence type="ECO:0000313" key="11">
    <source>
        <dbReference type="EMBL" id="MBB6122282.1"/>
    </source>
</evidence>
<proteinExistence type="predicted"/>
<dbReference type="SUPFAM" id="SSF55874">
    <property type="entry name" value="ATPase domain of HSP90 chaperone/DNA topoisomerase II/histidine kinase"/>
    <property type="match status" value="1"/>
</dbReference>
<evidence type="ECO:0000256" key="2">
    <source>
        <dbReference type="ARBA" id="ARBA00012438"/>
    </source>
</evidence>
<dbReference type="EMBL" id="JACHJO010000021">
    <property type="protein sequence ID" value="MBB6122282.1"/>
    <property type="molecule type" value="Genomic_DNA"/>
</dbReference>
<sequence length="379" mass="40318">MAALWALLCWPLLLLSGLPLGAVERRRLALMESAPTPSPHIPFPGPIGSPRWVKARLRETVTWQELAYGLLLLPLALVEAVTVIVLVAIPLTLLASPLLQTTGVLSPKEADMLVGAHLLPAAPWVADIVVGTVALVASAYFAMVLAAGRARLVRLMLTTGREEELDERLGEAIRSRSRLVDAFTAERRRIERDLHDGAQQRLTAVVMRLGMARTRFETDPARARALVEQAYEDARATLTELRDLVHGIHPAALTERGLAAALDELADTCPIPAGVDTEGARRMPPAIESTLYFCAAEAVNNAVRHSGADEIELFLRAVGGPRGRVLLRVSDNGAGGAVPKAGSGLAGLADRSAAYGGEVRLSSPPGGPTVVEVEIPCVS</sequence>
<evidence type="ECO:0000256" key="4">
    <source>
        <dbReference type="ARBA" id="ARBA00022679"/>
    </source>
</evidence>
<dbReference type="GO" id="GO:0005524">
    <property type="term" value="F:ATP binding"/>
    <property type="evidence" value="ECO:0007669"/>
    <property type="project" value="UniProtKB-KW"/>
</dbReference>
<dbReference type="GO" id="GO:0016020">
    <property type="term" value="C:membrane"/>
    <property type="evidence" value="ECO:0007669"/>
    <property type="project" value="InterPro"/>
</dbReference>
<dbReference type="RefSeq" id="WP_221443295.1">
    <property type="nucleotide sequence ID" value="NZ_JACHJO010000021.1"/>
</dbReference>
<evidence type="ECO:0000256" key="1">
    <source>
        <dbReference type="ARBA" id="ARBA00000085"/>
    </source>
</evidence>
<dbReference type="GO" id="GO:0046983">
    <property type="term" value="F:protein dimerization activity"/>
    <property type="evidence" value="ECO:0007669"/>
    <property type="project" value="InterPro"/>
</dbReference>
<dbReference type="EC" id="2.7.13.3" evidence="2"/>
<keyword evidence="9" id="KW-0812">Transmembrane</keyword>